<evidence type="ECO:0000313" key="4">
    <source>
        <dbReference type="Proteomes" id="UP000324241"/>
    </source>
</evidence>
<feature type="compositionally biased region" description="Basic and acidic residues" evidence="2">
    <location>
        <begin position="486"/>
        <end position="505"/>
    </location>
</feature>
<feature type="compositionally biased region" description="Polar residues" evidence="2">
    <location>
        <begin position="444"/>
        <end position="454"/>
    </location>
</feature>
<dbReference type="RefSeq" id="XP_033428451.1">
    <property type="nucleotide sequence ID" value="XM_033569645.1"/>
</dbReference>
<protein>
    <submittedName>
        <fullName evidence="3">Uncharacterized protein</fullName>
    </submittedName>
</protein>
<dbReference type="AlphaFoldDB" id="A0A5M9MUR9"/>
<dbReference type="EMBL" id="QUQM01000003">
    <property type="protein sequence ID" value="KAA8649090.1"/>
    <property type="molecule type" value="Genomic_DNA"/>
</dbReference>
<gene>
    <name evidence="3" type="ORF">ATNIH1004_004985</name>
</gene>
<reference evidence="3 4" key="1">
    <citation type="submission" date="2019-08" db="EMBL/GenBank/DDBJ databases">
        <title>The genome sequence of a newly discovered highly antifungal drug resistant Aspergillus species, Aspergillus tanneri NIH 1004.</title>
        <authorList>
            <person name="Mounaud S."/>
            <person name="Singh I."/>
            <person name="Joardar V."/>
            <person name="Pakala S."/>
            <person name="Pakala S."/>
            <person name="Venepally P."/>
            <person name="Chung J.K."/>
            <person name="Losada L."/>
            <person name="Nierman W.C."/>
        </authorList>
    </citation>
    <scope>NUCLEOTIDE SEQUENCE [LARGE SCALE GENOMIC DNA]</scope>
    <source>
        <strain evidence="3 4">NIH1004</strain>
    </source>
</reference>
<feature type="compositionally biased region" description="Basic and acidic residues" evidence="2">
    <location>
        <begin position="13"/>
        <end position="26"/>
    </location>
</feature>
<accession>A0A5M9MUR9</accession>
<dbReference type="Proteomes" id="UP000324241">
    <property type="component" value="Unassembled WGS sequence"/>
</dbReference>
<dbReference type="VEuPathDB" id="FungiDB:EYZ11_000674"/>
<name>A0A5M9MUR9_9EURO</name>
<proteinExistence type="predicted"/>
<comment type="caution">
    <text evidence="3">The sequence shown here is derived from an EMBL/GenBank/DDBJ whole genome shotgun (WGS) entry which is preliminary data.</text>
</comment>
<feature type="region of interest" description="Disordered" evidence="2">
    <location>
        <begin position="1"/>
        <end position="31"/>
    </location>
</feature>
<feature type="region of interest" description="Disordered" evidence="2">
    <location>
        <begin position="624"/>
        <end position="648"/>
    </location>
</feature>
<feature type="compositionally biased region" description="Polar residues" evidence="2">
    <location>
        <begin position="475"/>
        <end position="485"/>
    </location>
</feature>
<feature type="coiled-coil region" evidence="1">
    <location>
        <begin position="387"/>
        <end position="414"/>
    </location>
</feature>
<dbReference type="GeneID" id="54327687"/>
<keyword evidence="1" id="KW-0175">Coiled coil</keyword>
<feature type="region of interest" description="Disordered" evidence="2">
    <location>
        <begin position="427"/>
        <end position="528"/>
    </location>
</feature>
<organism evidence="3 4">
    <name type="scientific">Aspergillus tanneri</name>
    <dbReference type="NCBI Taxonomy" id="1220188"/>
    <lineage>
        <taxon>Eukaryota</taxon>
        <taxon>Fungi</taxon>
        <taxon>Dikarya</taxon>
        <taxon>Ascomycota</taxon>
        <taxon>Pezizomycotina</taxon>
        <taxon>Eurotiomycetes</taxon>
        <taxon>Eurotiomycetidae</taxon>
        <taxon>Eurotiales</taxon>
        <taxon>Aspergillaceae</taxon>
        <taxon>Aspergillus</taxon>
        <taxon>Aspergillus subgen. Circumdati</taxon>
    </lineage>
</organism>
<evidence type="ECO:0000256" key="1">
    <source>
        <dbReference type="SAM" id="Coils"/>
    </source>
</evidence>
<sequence>MIHLALGRSPYEVPERTADPTSDRARPTQQSTSALFADDYAQHYDERGHPVNPESKVFGKALRRAKNDVLSTMGIVVSEDGNAGGQSDRQKVEMIAAENDYGLIMATLDQVSVFLGSWWTSSLAGRIQTFKSYTHIPLMAIISHERASWGIQGFYFAGIPAWAISTCLSICRHHPLERLISYIQSYFPNDDTGSKVVRASFNLLHSAARGTLLVLAIQTYMYSLLQSLLLVPPSFLPAVQLLIPFGEHAAIQLPSLPTDSSLESLSMYLLNLAKAPPVLLYIYMYLRPVIEIRLYRLIRRRLPKPTVADELSIKVAFENDLIDWMVPTLGRRSEEESRRNSMTLVEDIMYEVNFLRRWVLSWFGFKSQRVAQASEQAADARHRRDWLESLPLSIEQLQNERQSLSRQLQLQSTVPPPPEEVIRAHGAVPRSQSQDPGGDFNGNRVLSNEENPISLSPAEMSADDFPELAPMGRVNTMSPVAGSSNHADDAGPSRLEDLDAAESGRHSRSNTLFSRPSSPATSSPTSPRVRASLIHQNSDVITMQLELLGNRHASNQGQLIARTDVEADQANASGIPVGRRSFSDLLDALLANQGQSFTAVNNPDTVDSDGLSNMTAAIFPEVGETPLTNADQPRSPRAETPAVGSGPISTLANILPDSVEEPGPEEIHNESPGPDTSFENDFDSEIFPRISDPNVRQSMTATITSPIAHRVTILSSHPVDSLASHLASMLTNVIFIPLESLYLRSLASSYLSSANSSAALRSDVRPLGVWGGGSRSDAFVYMGKLALTVGMQAAVNASVWGIIAGTAIKIGRKFCGWGSL</sequence>
<feature type="compositionally biased region" description="Low complexity" evidence="2">
    <location>
        <begin position="514"/>
        <end position="528"/>
    </location>
</feature>
<evidence type="ECO:0000313" key="3">
    <source>
        <dbReference type="EMBL" id="KAA8649090.1"/>
    </source>
</evidence>
<dbReference type="OrthoDB" id="5383784at2759"/>
<evidence type="ECO:0000256" key="2">
    <source>
        <dbReference type="SAM" id="MobiDB-lite"/>
    </source>
</evidence>
<dbReference type="VEuPathDB" id="FungiDB:EYZ11_000657"/>